<keyword evidence="4 6" id="KW-1133">Transmembrane helix</keyword>
<accession>A0A0G3XDU1</accession>
<evidence type="ECO:0000256" key="5">
    <source>
        <dbReference type="ARBA" id="ARBA00023136"/>
    </source>
</evidence>
<evidence type="ECO:0000256" key="4">
    <source>
        <dbReference type="ARBA" id="ARBA00022989"/>
    </source>
</evidence>
<dbReference type="STRING" id="1348774.AB433_00195"/>
<comment type="caution">
    <text evidence="6">Lacks conserved residue(s) required for the propagation of feature annotation.</text>
</comment>
<dbReference type="InterPro" id="IPR045275">
    <property type="entry name" value="MscS_archaea/bacteria_type"/>
</dbReference>
<dbReference type="PANTHER" id="PTHR30221:SF1">
    <property type="entry name" value="SMALL-CONDUCTANCE MECHANOSENSITIVE CHANNEL"/>
    <property type="match status" value="1"/>
</dbReference>
<reference evidence="9 10" key="1">
    <citation type="submission" date="2015-06" db="EMBL/GenBank/DDBJ databases">
        <authorList>
            <person name="Zeng Y."/>
            <person name="Huang Y."/>
        </authorList>
    </citation>
    <scope>NUCLEOTIDE SEQUENCE [LARGE SCALE GENOMIC DNA]</scope>
    <source>
        <strain evidence="9 10">PQ-2</strain>
    </source>
</reference>
<evidence type="ECO:0000313" key="9">
    <source>
        <dbReference type="EMBL" id="AKM08774.1"/>
    </source>
</evidence>
<feature type="chain" id="PRO_5043478403" description="Small-conductance mechanosensitive channel" evidence="8">
    <location>
        <begin position="28"/>
        <end position="464"/>
    </location>
</feature>
<evidence type="ECO:0000313" key="10">
    <source>
        <dbReference type="Proteomes" id="UP000035287"/>
    </source>
</evidence>
<comment type="subcellular location">
    <subcellularLocation>
        <location evidence="6">Cell inner membrane</location>
        <topology evidence="6">Multi-pass membrane protein</topology>
    </subcellularLocation>
    <subcellularLocation>
        <location evidence="1">Cell membrane</location>
        <topology evidence="1">Multi-pass membrane protein</topology>
    </subcellularLocation>
</comment>
<comment type="function">
    <text evidence="6">Mechanosensitive channel that participates in the regulation of osmotic pressure changes within the cell, opening in response to stretch forces in the membrane lipid bilayer, without the need for other proteins. Contributes to normal resistance to hypoosmotic shock. Forms an ion channel of 1.0 nanosiemens conductance with a slight preference for anions.</text>
</comment>
<keyword evidence="6" id="KW-0407">Ion channel</keyword>
<dbReference type="Pfam" id="PF00924">
    <property type="entry name" value="MS_channel_2nd"/>
    <property type="match status" value="1"/>
</dbReference>
<dbReference type="KEGG" id="cna:AB433_00195"/>
<dbReference type="PATRIC" id="fig|1348774.3.peg.47"/>
<name>A0A0G3XDU1_9SPHN</name>
<dbReference type="EMBL" id="CP011770">
    <property type="protein sequence ID" value="AKM08774.1"/>
    <property type="molecule type" value="Genomic_DNA"/>
</dbReference>
<dbReference type="InterPro" id="IPR010920">
    <property type="entry name" value="LSM_dom_sf"/>
</dbReference>
<dbReference type="PROSITE" id="PS50914">
    <property type="entry name" value="BON"/>
    <property type="match status" value="1"/>
</dbReference>
<evidence type="ECO:0000256" key="3">
    <source>
        <dbReference type="ARBA" id="ARBA00022692"/>
    </source>
</evidence>
<dbReference type="InterPro" id="IPR006685">
    <property type="entry name" value="MscS_channel_2nd"/>
</dbReference>
<keyword evidence="5 6" id="KW-0472">Membrane</keyword>
<feature type="transmembrane region" description="Helical" evidence="6">
    <location>
        <begin position="211"/>
        <end position="232"/>
    </location>
</feature>
<dbReference type="Pfam" id="PF04972">
    <property type="entry name" value="BON"/>
    <property type="match status" value="1"/>
</dbReference>
<proteinExistence type="inferred from homology"/>
<feature type="signal peptide" evidence="8">
    <location>
        <begin position="1"/>
        <end position="27"/>
    </location>
</feature>
<sequence length="464" mass="49504">MLRLTRLPRILFPILFACLFPAGGAMAAVPLTTAPESTEPTEDPATGAAIETDRDAGADKRIANRIRAIFAAIEGLRTVEVDVREGVVSLSGSVASASAADQAETIASRVAGVVTVNNSIERDLDVGSNLAPTVNTITGEATRLWRSLPLLAVALAIAAVAIILARLLAGASGLWQRLTPNPFIAELVASALRFIGVLLGLYLMLKILGATALLGALLGIGGVIGIAIGFAVRDTIDNYISSVMLSLRQPFRANDHIVIEGNEGRVIRLTSRATVLMTLDGNHLRIPNATVFKSVILNYTRNPQRRFAFELGVDADDDPVEGMAVGLAAMAALDFVLNDPEPAARIEQVGDSNIVLQFLGWIDQSETDFYKARSLAIQAAKTALEAKGFALPEPIYRLRIDPRSAPMPTALPASTPPAAALQRPKASDPATPDTRPERHIADLVDQERRQSGERDLLDSNRPIE</sequence>
<protein>
    <recommendedName>
        <fullName evidence="6">Small-conductance mechanosensitive channel</fullName>
    </recommendedName>
</protein>
<dbReference type="OrthoDB" id="9793781at2"/>
<dbReference type="AlphaFoldDB" id="A0A0G3XDU1"/>
<evidence type="ECO:0000256" key="6">
    <source>
        <dbReference type="RuleBase" id="RU369025"/>
    </source>
</evidence>
<evidence type="ECO:0000256" key="2">
    <source>
        <dbReference type="ARBA" id="ARBA00022475"/>
    </source>
</evidence>
<evidence type="ECO:0000256" key="1">
    <source>
        <dbReference type="ARBA" id="ARBA00004651"/>
    </source>
</evidence>
<dbReference type="RefSeq" id="WP_047819472.1">
    <property type="nucleotide sequence ID" value="NZ_CP011770.1"/>
</dbReference>
<feature type="transmembrane region" description="Helical" evidence="6">
    <location>
        <begin position="183"/>
        <end position="205"/>
    </location>
</feature>
<dbReference type="Gene3D" id="2.30.30.60">
    <property type="match status" value="1"/>
</dbReference>
<dbReference type="InterPro" id="IPR011066">
    <property type="entry name" value="MscS_channel_C_sf"/>
</dbReference>
<dbReference type="Gene3D" id="3.30.70.100">
    <property type="match status" value="1"/>
</dbReference>
<keyword evidence="6" id="KW-0813">Transport</keyword>
<dbReference type="PANTHER" id="PTHR30221">
    <property type="entry name" value="SMALL-CONDUCTANCE MECHANOSENSITIVE CHANNEL"/>
    <property type="match status" value="1"/>
</dbReference>
<dbReference type="GO" id="GO:0008381">
    <property type="term" value="F:mechanosensitive monoatomic ion channel activity"/>
    <property type="evidence" value="ECO:0007669"/>
    <property type="project" value="InterPro"/>
</dbReference>
<gene>
    <name evidence="9" type="ORF">AB433_00195</name>
</gene>
<feature type="region of interest" description="Disordered" evidence="7">
    <location>
        <begin position="406"/>
        <end position="464"/>
    </location>
</feature>
<comment type="subunit">
    <text evidence="6">Homoheptamer.</text>
</comment>
<dbReference type="GO" id="GO:0005886">
    <property type="term" value="C:plasma membrane"/>
    <property type="evidence" value="ECO:0007669"/>
    <property type="project" value="UniProtKB-SubCell"/>
</dbReference>
<keyword evidence="10" id="KW-1185">Reference proteome</keyword>
<organism evidence="9 10">
    <name type="scientific">Croceicoccus naphthovorans</name>
    <dbReference type="NCBI Taxonomy" id="1348774"/>
    <lineage>
        <taxon>Bacteria</taxon>
        <taxon>Pseudomonadati</taxon>
        <taxon>Pseudomonadota</taxon>
        <taxon>Alphaproteobacteria</taxon>
        <taxon>Sphingomonadales</taxon>
        <taxon>Erythrobacteraceae</taxon>
        <taxon>Croceicoccus</taxon>
    </lineage>
</organism>
<dbReference type="Proteomes" id="UP000035287">
    <property type="component" value="Chromosome"/>
</dbReference>
<keyword evidence="2" id="KW-1003">Cell membrane</keyword>
<dbReference type="Gene3D" id="3.30.1340.30">
    <property type="match status" value="1"/>
</dbReference>
<feature type="transmembrane region" description="Helical" evidence="6">
    <location>
        <begin position="150"/>
        <end position="171"/>
    </location>
</feature>
<dbReference type="SUPFAM" id="SSF82689">
    <property type="entry name" value="Mechanosensitive channel protein MscS (YggB), C-terminal domain"/>
    <property type="match status" value="1"/>
</dbReference>
<feature type="compositionally biased region" description="Basic and acidic residues" evidence="7">
    <location>
        <begin position="434"/>
        <end position="464"/>
    </location>
</feature>
<evidence type="ECO:0000256" key="8">
    <source>
        <dbReference type="SAM" id="SignalP"/>
    </source>
</evidence>
<dbReference type="InterPro" id="IPR007055">
    <property type="entry name" value="BON_dom"/>
</dbReference>
<keyword evidence="6" id="KW-0997">Cell inner membrane</keyword>
<dbReference type="SUPFAM" id="SSF50182">
    <property type="entry name" value="Sm-like ribonucleoproteins"/>
    <property type="match status" value="1"/>
</dbReference>
<keyword evidence="3 6" id="KW-0812">Transmembrane</keyword>
<keyword evidence="6" id="KW-0406">Ion transport</keyword>
<evidence type="ECO:0000256" key="7">
    <source>
        <dbReference type="SAM" id="MobiDB-lite"/>
    </source>
</evidence>
<dbReference type="InterPro" id="IPR023408">
    <property type="entry name" value="MscS_beta-dom_sf"/>
</dbReference>
<feature type="compositionally biased region" description="Low complexity" evidence="7">
    <location>
        <begin position="406"/>
        <end position="421"/>
    </location>
</feature>
<comment type="similarity">
    <text evidence="6">Belongs to the MscS (TC 1.A.23) family.</text>
</comment>
<keyword evidence="8" id="KW-0732">Signal</keyword>
<dbReference type="Gene3D" id="1.10.287.1260">
    <property type="match status" value="1"/>
</dbReference>